<accession>A0AAV7EIF2</accession>
<dbReference type="Pfam" id="PF07939">
    <property type="entry name" value="DUF1685"/>
    <property type="match status" value="1"/>
</dbReference>
<feature type="compositionally biased region" description="Polar residues" evidence="1">
    <location>
        <begin position="82"/>
        <end position="96"/>
    </location>
</feature>
<evidence type="ECO:0000313" key="3">
    <source>
        <dbReference type="Proteomes" id="UP000825729"/>
    </source>
</evidence>
<protein>
    <submittedName>
        <fullName evidence="2">Uncharacterized protein</fullName>
    </submittedName>
</protein>
<feature type="region of interest" description="Disordered" evidence="1">
    <location>
        <begin position="114"/>
        <end position="147"/>
    </location>
</feature>
<name>A0AAV7EIF2_ARIFI</name>
<comment type="caution">
    <text evidence="2">The sequence shown here is derived from an EMBL/GenBank/DDBJ whole genome shotgun (WGS) entry which is preliminary data.</text>
</comment>
<sequence>MEEEQKVLSLFDFYWFDRQILTQPLYFHSPEDSVPAEEEAPVDPSPEAAAEPPPRSEAPADDHEQPPPQVGRLRSLHHRSFSDQLNGKSDPFSPNSVLEVPKLDTILSGKEVCAPPAEVNEGGEEARKSTLKKTGRRLRKKRSSKSLSDLEFQELKGFMDLGFTFSEGDIDSNLISILPGLQRLGKKDGDHEITEKSTVSRPYLSEAWDVSREEYNPRGEEYKPDADYWKIATSAGDEDDMKNRLRVWAQAVASAVRS</sequence>
<keyword evidence="3" id="KW-1185">Reference proteome</keyword>
<dbReference type="InterPro" id="IPR012881">
    <property type="entry name" value="DUF1685"/>
</dbReference>
<proteinExistence type="predicted"/>
<feature type="region of interest" description="Disordered" evidence="1">
    <location>
        <begin position="31"/>
        <end position="97"/>
    </location>
</feature>
<evidence type="ECO:0000256" key="1">
    <source>
        <dbReference type="SAM" id="MobiDB-lite"/>
    </source>
</evidence>
<feature type="compositionally biased region" description="Basic residues" evidence="1">
    <location>
        <begin position="129"/>
        <end position="144"/>
    </location>
</feature>
<dbReference type="EMBL" id="JAINDJ010000005">
    <property type="protein sequence ID" value="KAG9448206.1"/>
    <property type="molecule type" value="Genomic_DNA"/>
</dbReference>
<reference evidence="2 3" key="1">
    <citation type="submission" date="2021-07" db="EMBL/GenBank/DDBJ databases">
        <title>The Aristolochia fimbriata genome: insights into angiosperm evolution, floral development and chemical biosynthesis.</title>
        <authorList>
            <person name="Jiao Y."/>
        </authorList>
    </citation>
    <scope>NUCLEOTIDE SEQUENCE [LARGE SCALE GENOMIC DNA]</scope>
    <source>
        <strain evidence="2">IBCAS-2021</strain>
        <tissue evidence="2">Leaf</tissue>
    </source>
</reference>
<dbReference type="AlphaFoldDB" id="A0AAV7EIF2"/>
<gene>
    <name evidence="2" type="ORF">H6P81_014334</name>
</gene>
<dbReference type="PANTHER" id="PTHR33785:SF12">
    <property type="entry name" value="DUF1685 FAMILY PROTEIN"/>
    <property type="match status" value="1"/>
</dbReference>
<dbReference type="PANTHER" id="PTHR33785">
    <property type="entry name" value="OS06G0550800 PROTEIN"/>
    <property type="match status" value="1"/>
</dbReference>
<organism evidence="2 3">
    <name type="scientific">Aristolochia fimbriata</name>
    <name type="common">White veined hardy Dutchman's pipe vine</name>
    <dbReference type="NCBI Taxonomy" id="158543"/>
    <lineage>
        <taxon>Eukaryota</taxon>
        <taxon>Viridiplantae</taxon>
        <taxon>Streptophyta</taxon>
        <taxon>Embryophyta</taxon>
        <taxon>Tracheophyta</taxon>
        <taxon>Spermatophyta</taxon>
        <taxon>Magnoliopsida</taxon>
        <taxon>Magnoliidae</taxon>
        <taxon>Piperales</taxon>
        <taxon>Aristolochiaceae</taxon>
        <taxon>Aristolochia</taxon>
    </lineage>
</organism>
<evidence type="ECO:0000313" key="2">
    <source>
        <dbReference type="EMBL" id="KAG9448206.1"/>
    </source>
</evidence>
<dbReference type="Proteomes" id="UP000825729">
    <property type="component" value="Unassembled WGS sequence"/>
</dbReference>